<evidence type="ECO:0000256" key="1">
    <source>
        <dbReference type="SAM" id="SignalP"/>
    </source>
</evidence>
<name>A0A3S7UV80_9BACT</name>
<evidence type="ECO:0000313" key="2">
    <source>
        <dbReference type="EMBL" id="AYM52612.1"/>
    </source>
</evidence>
<reference evidence="2" key="1">
    <citation type="journal article" date="2018" name="J. Ind. Microbiol. Biotechnol.">
        <title>Genome mining reveals uncommon alkylpyrones as type III PKS products from myxobacteria.</title>
        <authorList>
            <person name="Hug J.J."/>
            <person name="Panter F."/>
            <person name="Krug D."/>
            <person name="Muller R."/>
        </authorList>
    </citation>
    <scope>NUCLEOTIDE SEQUENCE</scope>
    <source>
        <strain evidence="2">MSr9329</strain>
    </source>
</reference>
<sequence length="210" mass="20176">MNHKFAASPGSALVAFGLTIALFGCGAPFSSAAGTGGAGGDGSAGGGSSVTSSSGPSVACGAGDSCGAGFVCVNAGCGAKGSTGVCKPVAATADAEPVCGCDNVTYWNSRLAAASSQLIRAEAACTDLAPAKRCIGEGAGCNKGKGEVCAFPQLVCSNVAPDMGTCWAMPPSCDGATATARRCEGGNTGCENLCQMIKSGKSFRDDGGGC</sequence>
<evidence type="ECO:0008006" key="3">
    <source>
        <dbReference type="Google" id="ProtNLM"/>
    </source>
</evidence>
<protein>
    <recommendedName>
        <fullName evidence="3">Lipoprotein</fullName>
    </recommendedName>
</protein>
<proteinExistence type="predicted"/>
<keyword evidence="1" id="KW-0732">Signal</keyword>
<dbReference type="AlphaFoldDB" id="A0A3S7UV80"/>
<dbReference type="PROSITE" id="PS51257">
    <property type="entry name" value="PROKAR_LIPOPROTEIN"/>
    <property type="match status" value="1"/>
</dbReference>
<accession>A0A3S7UV80</accession>
<feature type="signal peptide" evidence="1">
    <location>
        <begin position="1"/>
        <end position="32"/>
    </location>
</feature>
<organism evidence="2">
    <name type="scientific">Aetherobacter sp</name>
    <dbReference type="NCBI Taxonomy" id="2022431"/>
    <lineage>
        <taxon>Bacteria</taxon>
        <taxon>Pseudomonadati</taxon>
        <taxon>Myxococcota</taxon>
        <taxon>Polyangia</taxon>
        <taxon>Polyangiales</taxon>
        <taxon>Polyangiaceae</taxon>
        <taxon>Aetherobacter</taxon>
    </lineage>
</organism>
<feature type="chain" id="PRO_5019101430" description="Lipoprotein" evidence="1">
    <location>
        <begin position="33"/>
        <end position="210"/>
    </location>
</feature>
<dbReference type="EMBL" id="MH908879">
    <property type="protein sequence ID" value="AYM52612.1"/>
    <property type="molecule type" value="Genomic_DNA"/>
</dbReference>